<organism evidence="3 4">
    <name type="scientific">Asticcacaulis excentricus</name>
    <dbReference type="NCBI Taxonomy" id="78587"/>
    <lineage>
        <taxon>Bacteria</taxon>
        <taxon>Pseudomonadati</taxon>
        <taxon>Pseudomonadota</taxon>
        <taxon>Alphaproteobacteria</taxon>
        <taxon>Caulobacterales</taxon>
        <taxon>Caulobacteraceae</taxon>
        <taxon>Asticcacaulis</taxon>
    </lineage>
</organism>
<name>A0A3G9G2X2_9CAUL</name>
<dbReference type="Proteomes" id="UP000278756">
    <property type="component" value="Chromosome 2"/>
</dbReference>
<dbReference type="InterPro" id="IPR022789">
    <property type="entry name" value="ParD"/>
</dbReference>
<reference evidence="4" key="2">
    <citation type="journal article" date="2017" name="Plant Physiol. Biochem.">
        <title>Differential oxidative and antioxidative response of duckweed Lemna minor toward plant growth promoting/inhibiting bacteria.</title>
        <authorList>
            <person name="Ishizawa H."/>
            <person name="Kuroda M."/>
            <person name="Morikawa M."/>
            <person name="Ike M."/>
        </authorList>
    </citation>
    <scope>NUCLEOTIDE SEQUENCE [LARGE SCALE GENOMIC DNA]</scope>
    <source>
        <strain evidence="4">M6</strain>
    </source>
</reference>
<dbReference type="InterPro" id="IPR038296">
    <property type="entry name" value="ParD_sf"/>
</dbReference>
<dbReference type="GO" id="GO:0006355">
    <property type="term" value="P:regulation of DNA-templated transcription"/>
    <property type="evidence" value="ECO:0007669"/>
    <property type="project" value="InterPro"/>
</dbReference>
<accession>A0A3G9G2X2</accession>
<protein>
    <recommendedName>
        <fullName evidence="5">Type II toxin-antitoxin system ParD family antitoxin</fullName>
    </recommendedName>
</protein>
<evidence type="ECO:0000256" key="2">
    <source>
        <dbReference type="ARBA" id="ARBA00022649"/>
    </source>
</evidence>
<dbReference type="PANTHER" id="PTHR36582">
    <property type="entry name" value="ANTITOXIN PARD"/>
    <property type="match status" value="1"/>
</dbReference>
<evidence type="ECO:0008006" key="5">
    <source>
        <dbReference type="Google" id="ProtNLM"/>
    </source>
</evidence>
<evidence type="ECO:0000313" key="4">
    <source>
        <dbReference type="Proteomes" id="UP000278756"/>
    </source>
</evidence>
<dbReference type="NCBIfam" id="TIGR02606">
    <property type="entry name" value="antidote_CC2985"/>
    <property type="match status" value="1"/>
</dbReference>
<dbReference type="Gene3D" id="6.10.10.120">
    <property type="entry name" value="Antitoxin ParD1-like"/>
    <property type="match status" value="1"/>
</dbReference>
<dbReference type="EMBL" id="AP018828">
    <property type="protein sequence ID" value="BBF81682.1"/>
    <property type="molecule type" value="Genomic_DNA"/>
</dbReference>
<sequence length="85" mass="9312">MTLNVNLTPRLEDMVREKVAGGLYNNASEVIRDALRLMEANDRFQAAKLEALREAIREGIDSGSAGELDIEAIKAKGRARLNAAE</sequence>
<dbReference type="AlphaFoldDB" id="A0A3G9G2X2"/>
<comment type="similarity">
    <text evidence="1">Belongs to the ParD antitoxin family.</text>
</comment>
<reference evidence="4" key="1">
    <citation type="journal article" date="2017" name="Biotechnol. Biofuels">
        <title>Evaluation of environmental bacterial communities as a factor affecting the growth of duckweed Lemna minor.</title>
        <authorList>
            <person name="Ishizawa H."/>
            <person name="Kuroda M."/>
            <person name="Morikawa M."/>
            <person name="Ike M."/>
        </authorList>
    </citation>
    <scope>NUCLEOTIDE SEQUENCE [LARGE SCALE GENOMIC DNA]</scope>
    <source>
        <strain evidence="4">M6</strain>
    </source>
</reference>
<gene>
    <name evidence="3" type="ORF">EM6_2284</name>
</gene>
<dbReference type="Pfam" id="PF03693">
    <property type="entry name" value="ParD_antitoxin"/>
    <property type="match status" value="1"/>
</dbReference>
<dbReference type="OrthoDB" id="291307at2"/>
<evidence type="ECO:0000313" key="3">
    <source>
        <dbReference type="EMBL" id="BBF81682.1"/>
    </source>
</evidence>
<evidence type="ECO:0000256" key="1">
    <source>
        <dbReference type="ARBA" id="ARBA00008580"/>
    </source>
</evidence>
<dbReference type="SUPFAM" id="SSF47598">
    <property type="entry name" value="Ribbon-helix-helix"/>
    <property type="match status" value="1"/>
</dbReference>
<dbReference type="InterPro" id="IPR010985">
    <property type="entry name" value="Ribbon_hlx_hlx"/>
</dbReference>
<dbReference type="PANTHER" id="PTHR36582:SF2">
    <property type="entry name" value="ANTITOXIN PARD"/>
    <property type="match status" value="1"/>
</dbReference>
<dbReference type="RefSeq" id="WP_126423177.1">
    <property type="nucleotide sequence ID" value="NZ_AP018828.1"/>
</dbReference>
<proteinExistence type="inferred from homology"/>
<keyword evidence="2" id="KW-1277">Toxin-antitoxin system</keyword>